<dbReference type="EMBL" id="CAXAMN010022250">
    <property type="protein sequence ID" value="CAK9067699.1"/>
    <property type="molecule type" value="Genomic_DNA"/>
</dbReference>
<feature type="region of interest" description="Disordered" evidence="1">
    <location>
        <begin position="156"/>
        <end position="192"/>
    </location>
</feature>
<keyword evidence="2" id="KW-1133">Transmembrane helix</keyword>
<reference evidence="3 4" key="1">
    <citation type="submission" date="2024-02" db="EMBL/GenBank/DDBJ databases">
        <authorList>
            <person name="Chen Y."/>
            <person name="Shah S."/>
            <person name="Dougan E. K."/>
            <person name="Thang M."/>
            <person name="Chan C."/>
        </authorList>
    </citation>
    <scope>NUCLEOTIDE SEQUENCE [LARGE SCALE GENOMIC DNA]</scope>
</reference>
<feature type="transmembrane region" description="Helical" evidence="2">
    <location>
        <begin position="23"/>
        <end position="40"/>
    </location>
</feature>
<keyword evidence="4" id="KW-1185">Reference proteome</keyword>
<keyword evidence="2" id="KW-0812">Transmembrane</keyword>
<accession>A0ABP0NXZ8</accession>
<keyword evidence="2" id="KW-0472">Membrane</keyword>
<feature type="compositionally biased region" description="Polar residues" evidence="1">
    <location>
        <begin position="164"/>
        <end position="174"/>
    </location>
</feature>
<sequence length="246" mass="26857">MDPSRLQEIGLITGVFIKLDQGVPYYVGMLLVFASTWSFWNWVVSFKLVCPAAIELIYEPNMKRWMQVCWTLILPHVGPLGLLCPLVIGGLLLEVCTIWPYAVNFIRLQRRKVATAPDGSPGVSTPVVVVPDPGDAEAAPPPVVVQATVIGVADEDKEEHNETNESNNVISSGNDPEACAHRGWPSGHRRSWRRHGRPVGITACIIGSVPELALQMWRPGPPCGTAALCALESPTRLCYNSTDLVL</sequence>
<protein>
    <submittedName>
        <fullName evidence="3">Uncharacterized protein</fullName>
    </submittedName>
</protein>
<feature type="transmembrane region" description="Helical" evidence="2">
    <location>
        <begin position="80"/>
        <end position="102"/>
    </location>
</feature>
<evidence type="ECO:0000256" key="2">
    <source>
        <dbReference type="SAM" id="Phobius"/>
    </source>
</evidence>
<evidence type="ECO:0000256" key="1">
    <source>
        <dbReference type="SAM" id="MobiDB-lite"/>
    </source>
</evidence>
<evidence type="ECO:0000313" key="3">
    <source>
        <dbReference type="EMBL" id="CAK9067699.1"/>
    </source>
</evidence>
<evidence type="ECO:0000313" key="4">
    <source>
        <dbReference type="Proteomes" id="UP001642484"/>
    </source>
</evidence>
<organism evidence="3 4">
    <name type="scientific">Durusdinium trenchii</name>
    <dbReference type="NCBI Taxonomy" id="1381693"/>
    <lineage>
        <taxon>Eukaryota</taxon>
        <taxon>Sar</taxon>
        <taxon>Alveolata</taxon>
        <taxon>Dinophyceae</taxon>
        <taxon>Suessiales</taxon>
        <taxon>Symbiodiniaceae</taxon>
        <taxon>Durusdinium</taxon>
    </lineage>
</organism>
<comment type="caution">
    <text evidence="3">The sequence shown here is derived from an EMBL/GenBank/DDBJ whole genome shotgun (WGS) entry which is preliminary data.</text>
</comment>
<dbReference type="Proteomes" id="UP001642484">
    <property type="component" value="Unassembled WGS sequence"/>
</dbReference>
<gene>
    <name evidence="3" type="ORF">CCMP2556_LOCUS33262</name>
</gene>
<name>A0ABP0NXZ8_9DINO</name>
<proteinExistence type="predicted"/>